<dbReference type="InterPro" id="IPR029009">
    <property type="entry name" value="ASB_dom_sf"/>
</dbReference>
<comment type="caution">
    <text evidence="14">The sequence shown here is derived from an EMBL/GenBank/DDBJ whole genome shotgun (WGS) entry which is preliminary data.</text>
</comment>
<keyword evidence="8 11" id="KW-0411">Iron-sulfur</keyword>
<evidence type="ECO:0000256" key="3">
    <source>
        <dbReference type="ARBA" id="ARBA00008636"/>
    </source>
</evidence>
<dbReference type="RefSeq" id="WP_188862406.1">
    <property type="nucleotide sequence ID" value="NZ_BMLT01000012.1"/>
</dbReference>
<evidence type="ECO:0000259" key="12">
    <source>
        <dbReference type="Pfam" id="PF03313"/>
    </source>
</evidence>
<dbReference type="Gene3D" id="3.30.1330.90">
    <property type="entry name" value="D-3-phosphoglycerate dehydrogenase, domain 3"/>
    <property type="match status" value="1"/>
</dbReference>
<dbReference type="GO" id="GO:0003941">
    <property type="term" value="F:L-serine ammonia-lyase activity"/>
    <property type="evidence" value="ECO:0007669"/>
    <property type="project" value="UniProtKB-UniRule"/>
</dbReference>
<dbReference type="InterPro" id="IPR005131">
    <property type="entry name" value="Ser_deHydtase_bsu"/>
</dbReference>
<evidence type="ECO:0000256" key="8">
    <source>
        <dbReference type="ARBA" id="ARBA00023014"/>
    </source>
</evidence>
<dbReference type="PANTHER" id="PTHR30182">
    <property type="entry name" value="L-SERINE DEHYDRATASE"/>
    <property type="match status" value="1"/>
</dbReference>
<evidence type="ECO:0000256" key="7">
    <source>
        <dbReference type="ARBA" id="ARBA00023004"/>
    </source>
</evidence>
<dbReference type="NCBIfam" id="TIGR00720">
    <property type="entry name" value="sda_mono"/>
    <property type="match status" value="1"/>
</dbReference>
<comment type="pathway">
    <text evidence="2">Carbohydrate biosynthesis; gluconeogenesis.</text>
</comment>
<reference evidence="14 15" key="1">
    <citation type="journal article" date="2014" name="Int. J. Syst. Evol. Microbiol.">
        <title>Complete genome sequence of Corynebacterium casei LMG S-19264T (=DSM 44701T), isolated from a smear-ripened cheese.</title>
        <authorList>
            <consortium name="US DOE Joint Genome Institute (JGI-PGF)"/>
            <person name="Walter F."/>
            <person name="Albersmeier A."/>
            <person name="Kalinowski J."/>
            <person name="Ruckert C."/>
        </authorList>
    </citation>
    <scope>NUCLEOTIDE SEQUENCE [LARGE SCALE GENOMIC DNA]</scope>
    <source>
        <strain evidence="14 15">CGMCC 1.7286</strain>
    </source>
</reference>
<dbReference type="GO" id="GO:0046872">
    <property type="term" value="F:metal ion binding"/>
    <property type="evidence" value="ECO:0007669"/>
    <property type="project" value="UniProtKB-KW"/>
</dbReference>
<dbReference type="EC" id="4.3.1.17" evidence="11"/>
<keyword evidence="6 11" id="KW-0479">Metal-binding</keyword>
<comment type="catalytic activity">
    <reaction evidence="10 11">
        <text>L-serine = pyruvate + NH4(+)</text>
        <dbReference type="Rhea" id="RHEA:19169"/>
        <dbReference type="ChEBI" id="CHEBI:15361"/>
        <dbReference type="ChEBI" id="CHEBI:28938"/>
        <dbReference type="ChEBI" id="CHEBI:33384"/>
        <dbReference type="EC" id="4.3.1.17"/>
    </reaction>
</comment>
<evidence type="ECO:0000256" key="6">
    <source>
        <dbReference type="ARBA" id="ARBA00022723"/>
    </source>
</evidence>
<evidence type="ECO:0000256" key="9">
    <source>
        <dbReference type="ARBA" id="ARBA00023239"/>
    </source>
</evidence>
<dbReference type="FunFam" id="3.30.1330.90:FF:000001">
    <property type="entry name" value="L-serine ammonia-lyase 1"/>
    <property type="match status" value="1"/>
</dbReference>
<gene>
    <name evidence="14" type="primary">sdaA</name>
    <name evidence="14" type="ORF">GCM10011348_40070</name>
</gene>
<comment type="similarity">
    <text evidence="3 11">Belongs to the iron-sulfur dependent L-serine dehydratase family.</text>
</comment>
<evidence type="ECO:0000256" key="10">
    <source>
        <dbReference type="ARBA" id="ARBA00049406"/>
    </source>
</evidence>
<dbReference type="InterPro" id="IPR051318">
    <property type="entry name" value="Fe-S_L-Ser"/>
</dbReference>
<feature type="domain" description="Serine dehydratase beta chain" evidence="13">
    <location>
        <begin position="4"/>
        <end position="157"/>
    </location>
</feature>
<dbReference type="Pfam" id="PF03313">
    <property type="entry name" value="SDH_alpha"/>
    <property type="match status" value="1"/>
</dbReference>
<evidence type="ECO:0000256" key="1">
    <source>
        <dbReference type="ARBA" id="ARBA00001966"/>
    </source>
</evidence>
<dbReference type="Pfam" id="PF03315">
    <property type="entry name" value="SDH_beta"/>
    <property type="match status" value="1"/>
</dbReference>
<keyword evidence="9 11" id="KW-0456">Lyase</keyword>
<evidence type="ECO:0000256" key="11">
    <source>
        <dbReference type="RuleBase" id="RU366059"/>
    </source>
</evidence>
<organism evidence="14 15">
    <name type="scientific">Marinobacterium nitratireducens</name>
    <dbReference type="NCBI Taxonomy" id="518897"/>
    <lineage>
        <taxon>Bacteria</taxon>
        <taxon>Pseudomonadati</taxon>
        <taxon>Pseudomonadota</taxon>
        <taxon>Gammaproteobacteria</taxon>
        <taxon>Oceanospirillales</taxon>
        <taxon>Oceanospirillaceae</taxon>
        <taxon>Marinobacterium</taxon>
    </lineage>
</organism>
<dbReference type="InterPro" id="IPR004644">
    <property type="entry name" value="Fe-S_L-Ser_mono"/>
</dbReference>
<dbReference type="PANTHER" id="PTHR30182:SF1">
    <property type="entry name" value="L-SERINE DEHYDRATASE 1"/>
    <property type="match status" value="1"/>
</dbReference>
<dbReference type="Proteomes" id="UP000599578">
    <property type="component" value="Unassembled WGS sequence"/>
</dbReference>
<dbReference type="AlphaFoldDB" id="A0A917ZPX2"/>
<name>A0A917ZPX2_9GAMM</name>
<evidence type="ECO:0000256" key="4">
    <source>
        <dbReference type="ARBA" id="ARBA00022432"/>
    </source>
</evidence>
<dbReference type="GO" id="GO:0006094">
    <property type="term" value="P:gluconeogenesis"/>
    <property type="evidence" value="ECO:0007669"/>
    <property type="project" value="UniProtKB-KW"/>
</dbReference>
<evidence type="ECO:0000256" key="5">
    <source>
        <dbReference type="ARBA" id="ARBA00022485"/>
    </source>
</evidence>
<dbReference type="GO" id="GO:0009063">
    <property type="term" value="P:amino acid catabolic process"/>
    <property type="evidence" value="ECO:0007669"/>
    <property type="project" value="UniProtKB-ARBA"/>
</dbReference>
<proteinExistence type="inferred from homology"/>
<dbReference type="GO" id="GO:0051539">
    <property type="term" value="F:4 iron, 4 sulfur cluster binding"/>
    <property type="evidence" value="ECO:0007669"/>
    <property type="project" value="UniProtKB-UniRule"/>
</dbReference>
<protein>
    <recommendedName>
        <fullName evidence="11">L-serine dehydratase</fullName>
        <ecNumber evidence="11">4.3.1.17</ecNumber>
    </recommendedName>
</protein>
<sequence>MSLSIFDLFKIGVGPSSSHTVGPMVAANRFIEELRQSDALERVQGVRISLYGSLAMTGKGHATDTAVLVGLLGEKPDSVDAALIPEYVSRIRDSGALLLGGEREIAFVESAHLKFHFGESLPKHPNGMRLDALDDAGLIFYSNVYYSVGGGFVLSDAEADEQGRGAPDTEGPVQPYPFRNAVELLARAREAGLSIAELVLENERIRHSDEEIHQGLLNIWKVMDDCIRQGCEHQGELPGGLHVKRRAHLLWQDLVKHPERSLQDHLTVMDWINLYAMAVNEENAAGGRVVTAPTNGAAGVIPAVLAYYDRFIPGSNIEGVKTFLITAAAIGMLYKQNASISAAEVGCQGEIGVACSMAAGALCAVLGGTIEQVENAAEIGMEHNLGLTCDPIGGLVQVPCIERNTMGAVKAINAARLALRGTGEHHVSLDSVIETMRQTGLDMQDKYKETSTGGLAVNVVAC</sequence>
<keyword evidence="4 11" id="KW-0312">Gluconeogenesis</keyword>
<evidence type="ECO:0000313" key="14">
    <source>
        <dbReference type="EMBL" id="GGO87271.1"/>
    </source>
</evidence>
<dbReference type="SUPFAM" id="SSF143548">
    <property type="entry name" value="Serine metabolism enzymes domain"/>
    <property type="match status" value="1"/>
</dbReference>
<dbReference type="EMBL" id="BMLT01000012">
    <property type="protein sequence ID" value="GGO87271.1"/>
    <property type="molecule type" value="Genomic_DNA"/>
</dbReference>
<keyword evidence="5 11" id="KW-0004">4Fe-4S</keyword>
<dbReference type="InterPro" id="IPR005130">
    <property type="entry name" value="Ser_deHydtase-like_asu"/>
</dbReference>
<evidence type="ECO:0000313" key="15">
    <source>
        <dbReference type="Proteomes" id="UP000599578"/>
    </source>
</evidence>
<evidence type="ECO:0000256" key="2">
    <source>
        <dbReference type="ARBA" id="ARBA00004742"/>
    </source>
</evidence>
<feature type="domain" description="Serine dehydratase-like alpha subunit" evidence="12">
    <location>
        <begin position="190"/>
        <end position="456"/>
    </location>
</feature>
<comment type="cofactor">
    <cofactor evidence="1 11">
        <name>[4Fe-4S] cluster</name>
        <dbReference type="ChEBI" id="CHEBI:49883"/>
    </cofactor>
</comment>
<evidence type="ECO:0000259" key="13">
    <source>
        <dbReference type="Pfam" id="PF03315"/>
    </source>
</evidence>
<keyword evidence="7 11" id="KW-0408">Iron</keyword>
<accession>A0A917ZPX2</accession>
<keyword evidence="15" id="KW-1185">Reference proteome</keyword>